<keyword evidence="3" id="KW-1185">Reference proteome</keyword>
<dbReference type="Proteomes" id="UP000518266">
    <property type="component" value="Unassembled WGS sequence"/>
</dbReference>
<comment type="caution">
    <text evidence="2">The sequence shown here is derived from an EMBL/GenBank/DDBJ whole genome shotgun (WGS) entry which is preliminary data.</text>
</comment>
<proteinExistence type="predicted"/>
<reference evidence="2 3" key="1">
    <citation type="submission" date="2020-03" db="EMBL/GenBank/DDBJ databases">
        <title>Dissostichus mawsoni Genome sequencing and assembly.</title>
        <authorList>
            <person name="Park H."/>
        </authorList>
    </citation>
    <scope>NUCLEOTIDE SEQUENCE [LARGE SCALE GENOMIC DNA]</scope>
    <source>
        <strain evidence="2">DM0001</strain>
        <tissue evidence="2">Muscle</tissue>
    </source>
</reference>
<evidence type="ECO:0000313" key="2">
    <source>
        <dbReference type="EMBL" id="KAF3840543.1"/>
    </source>
</evidence>
<gene>
    <name evidence="2" type="ORF">F7725_006405</name>
</gene>
<sequence>MNLVEAGCGAQALPGGPDGGQQVLQGDVQLGVLQGVVPEGPEQHPFSPLRASWGQKGSSSMRVSSLVSCRNLQKPTGIVHVAQSLFLQENEAEQTK</sequence>
<evidence type="ECO:0000256" key="1">
    <source>
        <dbReference type="SAM" id="MobiDB-lite"/>
    </source>
</evidence>
<dbReference type="EMBL" id="JAAKFY010000020">
    <property type="protein sequence ID" value="KAF3840543.1"/>
    <property type="molecule type" value="Genomic_DNA"/>
</dbReference>
<dbReference type="AlphaFoldDB" id="A0A7J5XUS6"/>
<name>A0A7J5XUS6_DISMA</name>
<evidence type="ECO:0000313" key="3">
    <source>
        <dbReference type="Proteomes" id="UP000518266"/>
    </source>
</evidence>
<protein>
    <submittedName>
        <fullName evidence="2">Uncharacterized protein</fullName>
    </submittedName>
</protein>
<accession>A0A7J5XUS6</accession>
<organism evidence="2 3">
    <name type="scientific">Dissostichus mawsoni</name>
    <name type="common">Antarctic cod</name>
    <dbReference type="NCBI Taxonomy" id="36200"/>
    <lineage>
        <taxon>Eukaryota</taxon>
        <taxon>Metazoa</taxon>
        <taxon>Chordata</taxon>
        <taxon>Craniata</taxon>
        <taxon>Vertebrata</taxon>
        <taxon>Euteleostomi</taxon>
        <taxon>Actinopterygii</taxon>
        <taxon>Neopterygii</taxon>
        <taxon>Teleostei</taxon>
        <taxon>Neoteleostei</taxon>
        <taxon>Acanthomorphata</taxon>
        <taxon>Eupercaria</taxon>
        <taxon>Perciformes</taxon>
        <taxon>Notothenioidei</taxon>
        <taxon>Nototheniidae</taxon>
        <taxon>Dissostichus</taxon>
    </lineage>
</organism>
<feature type="region of interest" description="Disordered" evidence="1">
    <location>
        <begin position="37"/>
        <end position="56"/>
    </location>
</feature>